<dbReference type="InterPro" id="IPR002909">
    <property type="entry name" value="IPT_dom"/>
</dbReference>
<dbReference type="Pfam" id="PF03797">
    <property type="entry name" value="Autotransporter"/>
    <property type="match status" value="1"/>
</dbReference>
<keyword evidence="1" id="KW-0732">Signal</keyword>
<dbReference type="InterPro" id="IPR036709">
    <property type="entry name" value="Autotransporte_beta_dom_sf"/>
</dbReference>
<dbReference type="PROSITE" id="PS50194">
    <property type="entry name" value="FILAMIN_REPEAT"/>
    <property type="match status" value="1"/>
</dbReference>
<dbReference type="KEGG" id="bsei:KMZ68_20775"/>
<dbReference type="InterPro" id="IPR014756">
    <property type="entry name" value="Ig_E-set"/>
</dbReference>
<dbReference type="EMBL" id="CP076135">
    <property type="protein sequence ID" value="QWG17379.1"/>
    <property type="molecule type" value="Genomic_DNA"/>
</dbReference>
<dbReference type="Gene3D" id="2.40.128.130">
    <property type="entry name" value="Autotransporter beta-domain"/>
    <property type="match status" value="1"/>
</dbReference>
<dbReference type="PROSITE" id="PS51257">
    <property type="entry name" value="PROKAR_LIPOPROTEIN"/>
    <property type="match status" value="1"/>
</dbReference>
<evidence type="ECO:0000259" key="2">
    <source>
        <dbReference type="PROSITE" id="PS51208"/>
    </source>
</evidence>
<evidence type="ECO:0000256" key="1">
    <source>
        <dbReference type="SAM" id="SignalP"/>
    </source>
</evidence>
<feature type="signal peptide" evidence="1">
    <location>
        <begin position="1"/>
        <end position="26"/>
    </location>
</feature>
<dbReference type="Proteomes" id="UP000680805">
    <property type="component" value="Chromosome"/>
</dbReference>
<feature type="chain" id="PRO_5036709750" evidence="1">
    <location>
        <begin position="27"/>
        <end position="807"/>
    </location>
</feature>
<dbReference type="InterPro" id="IPR031148">
    <property type="entry name" value="Plexin"/>
</dbReference>
<feature type="domain" description="Autotransporter" evidence="2">
    <location>
        <begin position="542"/>
        <end position="807"/>
    </location>
</feature>
<sequence>MRRLGSLPRASLYALLAIIGCFFASAGPAVSQPLVKSAIQVDAGNTKLVGQTFAFRLTYNCTSISGPCLNGEVDDLLPAEVTFMSTVPAAPTGDIAAVNVTPNFGGSGRTRVQFVFVSPLTAGNSGDLIVNVQFPAGTAAGTTASNTADAINLGASPGTFTTPAVTVTAKAAPTVTATAPTTGTTLGGTAVTITGTNFIGTPTVTIGGNPATGVTVVNGTTITATTPAHAVGAVDVVVTTPGGTGTGSGLYTYTTPAPGVTAITPNSGTRLGGTAVTITGTNFTGTTAVAIGGIAATAFAVVNDTTITATTPAHAPGTVDVAVTTPSGPGIGAGLYAFAQTSTSTTLTSSLNPATVGQAVTFTAAVSSGSGTPTGSVTFMDGTTNIGSAALSAGTASLTVSTLTVGVHSITVVYAGNANFASSTSAVLAQSINVPADSTNLRALQIAATKMVAQGSGQAISGAIDAAISDGFSGNQPPVSPSGSGLRFNFGAEVPDGAHSGATQYTLRDPAMSSGPGSGRVDHAFSALASIDKAAKAPPPRATPREWLAWADVQTSRVNQQHGALTGPTFYGGQINALIGLTHKLAPDVLVGVLGGYETFDYRSDALVGRLKGDGWTVGSYLGWRILPGLRFDAAAAYSGIGYDGTAGTAAGTFNGKRLLVTSGLTGSYVAGGFTIEPSAKVYALWERQNAYVDSLGTSQAEHSFATGRASGGLKVIYPVAWTSSVGIAPYAGLYADYYFTGDDAAVLIAPGLLASQPFQTGWSARTVAGIATSFANGAVVTLGGEYGGIGSHTQLWTVRGRANVPF</sequence>
<dbReference type="SUPFAM" id="SSF103515">
    <property type="entry name" value="Autotransporter"/>
    <property type="match status" value="1"/>
</dbReference>
<dbReference type="CDD" id="cd00102">
    <property type="entry name" value="IPT"/>
    <property type="match status" value="1"/>
</dbReference>
<dbReference type="InterPro" id="IPR013783">
    <property type="entry name" value="Ig-like_fold"/>
</dbReference>
<dbReference type="InterPro" id="IPR032109">
    <property type="entry name" value="Big_3_5"/>
</dbReference>
<dbReference type="Pfam" id="PF01833">
    <property type="entry name" value="TIG"/>
    <property type="match status" value="2"/>
</dbReference>
<dbReference type="AlphaFoldDB" id="A0A975NMV4"/>
<protein>
    <submittedName>
        <fullName evidence="3">IPT/TIG domain-containing protein</fullName>
    </submittedName>
</protein>
<dbReference type="RefSeq" id="WP_215613029.1">
    <property type="nucleotide sequence ID" value="NZ_CP076135.1"/>
</dbReference>
<dbReference type="SUPFAM" id="SSF81296">
    <property type="entry name" value="E set domains"/>
    <property type="match status" value="2"/>
</dbReference>
<dbReference type="PROSITE" id="PS51208">
    <property type="entry name" value="AUTOTRANSPORTER"/>
    <property type="match status" value="1"/>
</dbReference>
<reference evidence="3" key="1">
    <citation type="submission" date="2021-06" db="EMBL/GenBank/DDBJ databases">
        <title>Bradyrhizobium sp. S2-11-2 Genome sequencing.</title>
        <authorList>
            <person name="Jin L."/>
        </authorList>
    </citation>
    <scope>NUCLEOTIDE SEQUENCE</scope>
    <source>
        <strain evidence="3">S2-11-2</strain>
    </source>
</reference>
<dbReference type="Gene3D" id="2.60.40.10">
    <property type="entry name" value="Immunoglobulins"/>
    <property type="match status" value="3"/>
</dbReference>
<dbReference type="PANTHER" id="PTHR22625:SF70">
    <property type="entry name" value="PLEXIN A, ISOFORM A"/>
    <property type="match status" value="1"/>
</dbReference>
<organism evidence="3 4">
    <name type="scientific">Bradyrhizobium sediminis</name>
    <dbReference type="NCBI Taxonomy" id="2840469"/>
    <lineage>
        <taxon>Bacteria</taxon>
        <taxon>Pseudomonadati</taxon>
        <taxon>Pseudomonadota</taxon>
        <taxon>Alphaproteobacteria</taxon>
        <taxon>Hyphomicrobiales</taxon>
        <taxon>Nitrobacteraceae</taxon>
        <taxon>Bradyrhizobium</taxon>
    </lineage>
</organism>
<dbReference type="InterPro" id="IPR005546">
    <property type="entry name" value="Autotransporte_beta"/>
</dbReference>
<dbReference type="SMART" id="SM00429">
    <property type="entry name" value="IPT"/>
    <property type="match status" value="2"/>
</dbReference>
<accession>A0A975NMV4</accession>
<dbReference type="SMART" id="SM00869">
    <property type="entry name" value="Autotransporter"/>
    <property type="match status" value="1"/>
</dbReference>
<dbReference type="InterPro" id="IPR017868">
    <property type="entry name" value="Filamin/ABP280_repeat-like"/>
</dbReference>
<dbReference type="GO" id="GO:0017154">
    <property type="term" value="F:semaphorin receptor activity"/>
    <property type="evidence" value="ECO:0007669"/>
    <property type="project" value="InterPro"/>
</dbReference>
<gene>
    <name evidence="3" type="ORF">KMZ68_20775</name>
</gene>
<proteinExistence type="predicted"/>
<name>A0A975NMV4_9BRAD</name>
<dbReference type="Pfam" id="PF16640">
    <property type="entry name" value="Big_3_5"/>
    <property type="match status" value="1"/>
</dbReference>
<evidence type="ECO:0000313" key="3">
    <source>
        <dbReference type="EMBL" id="QWG17379.1"/>
    </source>
</evidence>
<dbReference type="PANTHER" id="PTHR22625">
    <property type="entry name" value="PLEXIN"/>
    <property type="match status" value="1"/>
</dbReference>
<evidence type="ECO:0000313" key="4">
    <source>
        <dbReference type="Proteomes" id="UP000680805"/>
    </source>
</evidence>